<dbReference type="EMBL" id="QTSX02002883">
    <property type="protein sequence ID" value="KAJ9073843.1"/>
    <property type="molecule type" value="Genomic_DNA"/>
</dbReference>
<evidence type="ECO:0000313" key="2">
    <source>
        <dbReference type="Proteomes" id="UP001165960"/>
    </source>
</evidence>
<sequence>MALRSAVKPYEALYYTLMSVFQDNCSIDGMVQYLCQCGDTFGPPNALVKPRPLTTPPFCTEGSGHFSPKAKMSKVTCHFCNFKGHYANSCTSKTGVHILPPQDIIIQGKAQVK</sequence>
<protein>
    <submittedName>
        <fullName evidence="1">Uncharacterized protein</fullName>
    </submittedName>
</protein>
<evidence type="ECO:0000313" key="1">
    <source>
        <dbReference type="EMBL" id="KAJ9073843.1"/>
    </source>
</evidence>
<keyword evidence="2" id="KW-1185">Reference proteome</keyword>
<comment type="caution">
    <text evidence="1">The sequence shown here is derived from an EMBL/GenBank/DDBJ whole genome shotgun (WGS) entry which is preliminary data.</text>
</comment>
<organism evidence="1 2">
    <name type="scientific">Entomophthora muscae</name>
    <dbReference type="NCBI Taxonomy" id="34485"/>
    <lineage>
        <taxon>Eukaryota</taxon>
        <taxon>Fungi</taxon>
        <taxon>Fungi incertae sedis</taxon>
        <taxon>Zoopagomycota</taxon>
        <taxon>Entomophthoromycotina</taxon>
        <taxon>Entomophthoromycetes</taxon>
        <taxon>Entomophthorales</taxon>
        <taxon>Entomophthoraceae</taxon>
        <taxon>Entomophthora</taxon>
    </lineage>
</organism>
<name>A0ACC2TGT1_9FUNG</name>
<dbReference type="Proteomes" id="UP001165960">
    <property type="component" value="Unassembled WGS sequence"/>
</dbReference>
<gene>
    <name evidence="1" type="ORF">DSO57_1012173</name>
</gene>
<proteinExistence type="predicted"/>
<reference evidence="1" key="1">
    <citation type="submission" date="2022-04" db="EMBL/GenBank/DDBJ databases">
        <title>Genome of the entomopathogenic fungus Entomophthora muscae.</title>
        <authorList>
            <person name="Elya C."/>
            <person name="Lovett B.R."/>
            <person name="Lee E."/>
            <person name="Macias A.M."/>
            <person name="Hajek A.E."/>
            <person name="De Bivort B.L."/>
            <person name="Kasson M.T."/>
            <person name="De Fine Licht H.H."/>
            <person name="Stajich J.E."/>
        </authorList>
    </citation>
    <scope>NUCLEOTIDE SEQUENCE</scope>
    <source>
        <strain evidence="1">Berkeley</strain>
    </source>
</reference>
<accession>A0ACC2TGT1</accession>